<evidence type="ECO:0000256" key="1">
    <source>
        <dbReference type="ARBA" id="ARBA00001965"/>
    </source>
</evidence>
<dbReference type="Pfam" id="PF21349">
    <property type="entry name" value="RUBY_RBDX"/>
    <property type="match status" value="1"/>
</dbReference>
<dbReference type="AlphaFoldDB" id="A0A4Z0R757"/>
<dbReference type="SUPFAM" id="SSF57802">
    <property type="entry name" value="Rubredoxin-like"/>
    <property type="match status" value="1"/>
</dbReference>
<sequence>MKKWQCSVCGYIFEGNEPPDRCPMCGAPKEKFVLLPDEDNKSAED</sequence>
<dbReference type="RefSeq" id="WP_135545418.1">
    <property type="nucleotide sequence ID" value="NZ_SPQQ01000002.1"/>
</dbReference>
<accession>A0A4Z0R757</accession>
<comment type="caution">
    <text evidence="3">The sequence shown here is derived from an EMBL/GenBank/DDBJ whole genome shotgun (WGS) entry which is preliminary data.</text>
</comment>
<gene>
    <name evidence="3" type="ORF">E4K67_05465</name>
</gene>
<dbReference type="PROSITE" id="PS50903">
    <property type="entry name" value="RUBREDOXIN_LIKE"/>
    <property type="match status" value="1"/>
</dbReference>
<comment type="cofactor">
    <cofactor evidence="1">
        <name>Fe(3+)</name>
        <dbReference type="ChEBI" id="CHEBI:29034"/>
    </cofactor>
</comment>
<evidence type="ECO:0000313" key="4">
    <source>
        <dbReference type="Proteomes" id="UP000298460"/>
    </source>
</evidence>
<name>A0A4Z0R757_9FIRM</name>
<keyword evidence="4" id="KW-1185">Reference proteome</keyword>
<evidence type="ECO:0000259" key="2">
    <source>
        <dbReference type="PROSITE" id="PS50903"/>
    </source>
</evidence>
<dbReference type="EMBL" id="SPQQ01000002">
    <property type="protein sequence ID" value="TGE38922.1"/>
    <property type="molecule type" value="Genomic_DNA"/>
</dbReference>
<feature type="domain" description="Rubredoxin-like" evidence="2">
    <location>
        <begin position="1"/>
        <end position="35"/>
    </location>
</feature>
<evidence type="ECO:0000313" key="3">
    <source>
        <dbReference type="EMBL" id="TGE38922.1"/>
    </source>
</evidence>
<dbReference type="GO" id="GO:0005506">
    <property type="term" value="F:iron ion binding"/>
    <property type="evidence" value="ECO:0007669"/>
    <property type="project" value="InterPro"/>
</dbReference>
<organism evidence="3 4">
    <name type="scientific">Desulfosporosinus fructosivorans</name>
    <dbReference type="NCBI Taxonomy" id="2018669"/>
    <lineage>
        <taxon>Bacteria</taxon>
        <taxon>Bacillati</taxon>
        <taxon>Bacillota</taxon>
        <taxon>Clostridia</taxon>
        <taxon>Eubacteriales</taxon>
        <taxon>Desulfitobacteriaceae</taxon>
        <taxon>Desulfosporosinus</taxon>
    </lineage>
</organism>
<dbReference type="InterPro" id="IPR024934">
    <property type="entry name" value="Rubredoxin-like_dom"/>
</dbReference>
<dbReference type="CDD" id="cd00729">
    <property type="entry name" value="rubredoxin_SM"/>
    <property type="match status" value="1"/>
</dbReference>
<reference evidence="3 4" key="1">
    <citation type="submission" date="2019-03" db="EMBL/GenBank/DDBJ databases">
        <title>Draft Genome Sequence of Desulfosporosinus fructosivorans Strain 63.6F, Isolated from Marine Sediment in the Baltic Sea.</title>
        <authorList>
            <person name="Hausmann B."/>
            <person name="Vandieken V."/>
            <person name="Pjevac P."/>
            <person name="Schreck K."/>
            <person name="Herbold C.W."/>
            <person name="Loy A."/>
        </authorList>
    </citation>
    <scope>NUCLEOTIDE SEQUENCE [LARGE SCALE GENOMIC DNA]</scope>
    <source>
        <strain evidence="3 4">63.6F</strain>
    </source>
</reference>
<dbReference type="Gene3D" id="2.20.28.10">
    <property type="match status" value="1"/>
</dbReference>
<protein>
    <submittedName>
        <fullName evidence="3">Rubredoxin</fullName>
    </submittedName>
</protein>
<dbReference type="InterPro" id="IPR048574">
    <property type="entry name" value="RUBY_RBDX"/>
</dbReference>
<proteinExistence type="predicted"/>
<dbReference type="Proteomes" id="UP000298460">
    <property type="component" value="Unassembled WGS sequence"/>
</dbReference>
<dbReference type="OrthoDB" id="9799749at2"/>